<keyword evidence="2" id="KW-1185">Reference proteome</keyword>
<protein>
    <submittedName>
        <fullName evidence="1">Uncharacterized protein</fullName>
    </submittedName>
</protein>
<proteinExistence type="predicted"/>
<organism evidence="1 2">
    <name type="scientific">Eretmocerus hayati</name>
    <dbReference type="NCBI Taxonomy" id="131215"/>
    <lineage>
        <taxon>Eukaryota</taxon>
        <taxon>Metazoa</taxon>
        <taxon>Ecdysozoa</taxon>
        <taxon>Arthropoda</taxon>
        <taxon>Hexapoda</taxon>
        <taxon>Insecta</taxon>
        <taxon>Pterygota</taxon>
        <taxon>Neoptera</taxon>
        <taxon>Endopterygota</taxon>
        <taxon>Hymenoptera</taxon>
        <taxon>Apocrita</taxon>
        <taxon>Proctotrupomorpha</taxon>
        <taxon>Chalcidoidea</taxon>
        <taxon>Aphelinidae</taxon>
        <taxon>Aphelininae</taxon>
        <taxon>Eretmocerus</taxon>
    </lineage>
</organism>
<comment type="caution">
    <text evidence="1">The sequence shown here is derived from an EMBL/GenBank/DDBJ whole genome shotgun (WGS) entry which is preliminary data.</text>
</comment>
<dbReference type="EMBL" id="CM056744">
    <property type="protein sequence ID" value="KAJ8665946.1"/>
    <property type="molecule type" value="Genomic_DNA"/>
</dbReference>
<sequence length="510" mass="57775">MDTSKQIMNHTNNISSENFNNVVASTPEVKLTCRESKHLKKLENAANLTSFVRTDSLLPTGPRKLRRGVNPNGHPNQLEKLIVDKNSGKILFPTTRGQMVQNLVQPATATTTSASLSQEQQIPAQNKQVQFIPILDIAKGNSHRGNMNLTIHPSASPENFILLFPQNQDVAEHAQKCEHADVDDISKNFQIPRNNCFIGRIDENNDEFFRDDTVLINDENGTFEQTLPPSYTTEKVPINTSSSPSIKMASEKINESRKKQYPVNVTESADQVPIVIDEPFSENSWQMCIRLLRLLLNKVEMNNQMLKDIDTRLKNGCHNTDIVDEMEDEDIDVTLDWPLQSYADLTALKAKLETDKKFRRCMKNDPLYYVRLITDQATEEFVWIQPHGKNKKKRSAKNRKNDEDGKDEKDGENGKGGKTAKKPTCHKLYIMKVIRDLFLEKKEDKLETPCIKAVLKDWVTRSSDRLRAAKLAAAKAAAKANTEENEPEQHSGEDDSDEDDISVEDDDDSN</sequence>
<gene>
    <name evidence="1" type="ORF">QAD02_007608</name>
</gene>
<name>A0ACC2N4F3_9HYME</name>
<reference evidence="1" key="1">
    <citation type="submission" date="2023-04" db="EMBL/GenBank/DDBJ databases">
        <title>A chromosome-level genome assembly of the parasitoid wasp Eretmocerus hayati.</title>
        <authorList>
            <person name="Zhong Y."/>
            <person name="Liu S."/>
            <person name="Liu Y."/>
        </authorList>
    </citation>
    <scope>NUCLEOTIDE SEQUENCE</scope>
    <source>
        <strain evidence="1">ZJU_SS_LIU_2023</strain>
    </source>
</reference>
<dbReference type="Proteomes" id="UP001239111">
    <property type="component" value="Chromosome 4"/>
</dbReference>
<evidence type="ECO:0000313" key="1">
    <source>
        <dbReference type="EMBL" id="KAJ8665946.1"/>
    </source>
</evidence>
<accession>A0ACC2N4F3</accession>
<evidence type="ECO:0000313" key="2">
    <source>
        <dbReference type="Proteomes" id="UP001239111"/>
    </source>
</evidence>